<feature type="compositionally biased region" description="Low complexity" evidence="8">
    <location>
        <begin position="118"/>
        <end position="142"/>
    </location>
</feature>
<accession>A0A0N1P023</accession>
<evidence type="ECO:0000259" key="9">
    <source>
        <dbReference type="PROSITE" id="PS50157"/>
    </source>
</evidence>
<dbReference type="GO" id="GO:0000978">
    <property type="term" value="F:RNA polymerase II cis-regulatory region sequence-specific DNA binding"/>
    <property type="evidence" value="ECO:0007669"/>
    <property type="project" value="InterPro"/>
</dbReference>
<feature type="region of interest" description="Disordered" evidence="8">
    <location>
        <begin position="269"/>
        <end position="292"/>
    </location>
</feature>
<evidence type="ECO:0000256" key="4">
    <source>
        <dbReference type="ARBA" id="ARBA00022771"/>
    </source>
</evidence>
<dbReference type="GO" id="GO:0000981">
    <property type="term" value="F:DNA-binding transcription factor activity, RNA polymerase II-specific"/>
    <property type="evidence" value="ECO:0007669"/>
    <property type="project" value="InterPro"/>
</dbReference>
<proteinExistence type="predicted"/>
<dbReference type="Proteomes" id="UP000038010">
    <property type="component" value="Unassembled WGS sequence"/>
</dbReference>
<dbReference type="GO" id="GO:0008270">
    <property type="term" value="F:zinc ion binding"/>
    <property type="evidence" value="ECO:0007669"/>
    <property type="project" value="UniProtKB-KW"/>
</dbReference>
<dbReference type="GO" id="GO:0005634">
    <property type="term" value="C:nucleus"/>
    <property type="evidence" value="ECO:0007669"/>
    <property type="project" value="UniProtKB-SubCell"/>
</dbReference>
<evidence type="ECO:0000313" key="11">
    <source>
        <dbReference type="Proteomes" id="UP000038010"/>
    </source>
</evidence>
<dbReference type="PROSITE" id="PS50157">
    <property type="entry name" value="ZINC_FINGER_C2H2_2"/>
    <property type="match status" value="2"/>
</dbReference>
<dbReference type="EMBL" id="LFJN01000019">
    <property type="protein sequence ID" value="KPI38323.1"/>
    <property type="molecule type" value="Genomic_DNA"/>
</dbReference>
<gene>
    <name evidence="10" type="ORF">AB675_12084</name>
</gene>
<dbReference type="RefSeq" id="XP_017998286.1">
    <property type="nucleotide sequence ID" value="XM_018140986.1"/>
</dbReference>
<feature type="region of interest" description="Disordered" evidence="8">
    <location>
        <begin position="629"/>
        <end position="659"/>
    </location>
</feature>
<feature type="domain" description="C2H2-type" evidence="9">
    <location>
        <begin position="50"/>
        <end position="79"/>
    </location>
</feature>
<dbReference type="PANTHER" id="PTHR40626">
    <property type="entry name" value="MIP31509P"/>
    <property type="match status" value="1"/>
</dbReference>
<dbReference type="InterPro" id="IPR007219">
    <property type="entry name" value="XnlR_reg_dom"/>
</dbReference>
<keyword evidence="2" id="KW-0479">Metal-binding</keyword>
<evidence type="ECO:0000256" key="2">
    <source>
        <dbReference type="ARBA" id="ARBA00022723"/>
    </source>
</evidence>
<dbReference type="InterPro" id="IPR013087">
    <property type="entry name" value="Znf_C2H2_type"/>
</dbReference>
<dbReference type="PANTHER" id="PTHR40626:SF11">
    <property type="entry name" value="ZINC FINGER PROTEIN YPR022C"/>
    <property type="match status" value="1"/>
</dbReference>
<evidence type="ECO:0000256" key="3">
    <source>
        <dbReference type="ARBA" id="ARBA00022737"/>
    </source>
</evidence>
<dbReference type="SMART" id="SM00355">
    <property type="entry name" value="ZnF_C2H2"/>
    <property type="match status" value="2"/>
</dbReference>
<dbReference type="Gene3D" id="3.30.160.60">
    <property type="entry name" value="Classic Zinc Finger"/>
    <property type="match status" value="1"/>
</dbReference>
<comment type="subcellular location">
    <subcellularLocation>
        <location evidence="1">Nucleus</location>
    </subcellularLocation>
</comment>
<dbReference type="GeneID" id="28732867"/>
<keyword evidence="5" id="KW-0862">Zinc</keyword>
<keyword evidence="11" id="KW-1185">Reference proteome</keyword>
<dbReference type="InterPro" id="IPR036236">
    <property type="entry name" value="Znf_C2H2_sf"/>
</dbReference>
<dbReference type="SUPFAM" id="SSF57667">
    <property type="entry name" value="beta-beta-alpha zinc fingers"/>
    <property type="match status" value="1"/>
</dbReference>
<organism evidence="10 11">
    <name type="scientific">Cyphellophora attinorum</name>
    <dbReference type="NCBI Taxonomy" id="1664694"/>
    <lineage>
        <taxon>Eukaryota</taxon>
        <taxon>Fungi</taxon>
        <taxon>Dikarya</taxon>
        <taxon>Ascomycota</taxon>
        <taxon>Pezizomycotina</taxon>
        <taxon>Eurotiomycetes</taxon>
        <taxon>Chaetothyriomycetidae</taxon>
        <taxon>Chaetothyriales</taxon>
        <taxon>Cyphellophoraceae</taxon>
        <taxon>Cyphellophora</taxon>
    </lineage>
</organism>
<feature type="region of interest" description="Disordered" evidence="8">
    <location>
        <begin position="1081"/>
        <end position="1120"/>
    </location>
</feature>
<sequence length="1147" mass="126831">MAEMEESPKEAASSKARKSPEDTKMMLDTPTSEPPKKRRRVVKPNAEKKFECKHEGCGKSYSRAEHLYRHQLNHTPKNIYRCDYPDCNRYFVRQDLCIRHRERHTTHGSQLHKRDTFAQSTNQQSQAQSAQQQSPSQPYKQPELFAKPSHEPGPPSRNNSYHQETSYPPPQGQHPPGANPSASPSTATTDPRLLPHTPALSHSRESGHVRTGSMGSNPLSPDQKHDMNNWGAAPRRPSYGSGHGSNGHLPFTANDARYTGGTMIPPSPSRGYSGMSSSSMNQGWQQPVRQNSEHQLENRTLPNGMMHVSGGYAIQDFQRNDLARVQEAAFAAAVTQGLQNTRSDQYPYGTLNPMTTMDLGGPAYNYPTFGGEEYGQAAYGLADEFTAWLFNDANTGAQDFSPSTFMPNYLDPSLGPAQGPTFQQSPTSSDNVKSTVSHPMSVTSILDNTDRSQYIMSEEKRQELLALMKNQFIERPHDAVKKRKESVFEGDVDSEGHILSLRMMHTYIGSYWYHQHAQLPILHKPTFSADKTPNLLLLAVIAIGAATLDKAYGTSLTDSAAEFANFILWHLRWEIVRDADFRPPAKLWVFQALLLVEVYEKMYSTRALHERAHIHHDSTLTLMRRGSSLLGRSASDTPPSGRDEKGGMVNGSGSNSEESWHRWIQTEATRRAAFGAFVLDSIHATMFGHAAKMVAHEMRLPLPCDEGLWTAASPSEAARVQTALHSNGVKPTMFLEALKKTLNGQRVRTNSFGRTIIMAGLLSVSWHMTQRDLQISSLGARTANSFGGLDKWKSVLLRAFDNWKRDFDEALAESAPAPSSSPTIRHTVPHNTSAHSFLRPIDDENIFESRTVLHHLAHIAAHVDVVDCQVFAGANRLLGRSVTPKDYDIIRQKIERWASKASARDAAFYALKFIAQVIVPPSEVTQDGVLDSRHYGHASPILPQAFEQNQYIARDDFLLNRPWVLYISALVVWCYGFALDGPIVPTPQAEDYDTYEKRERDMMGYLGRVAGVRAPDDLEGVEGKNRCLGLLMILKDSFGSTRWELTHEAAGLLGNACLKLRGIEDGEGEALVGEIGGKEGWEPLREDTAAGGGKTGSANAGVHSGTAGGIKRERGDGGTGRKEGLGWDVLLEARKGDVTVANAAVVR</sequence>
<dbReference type="CDD" id="cd12148">
    <property type="entry name" value="fungal_TF_MHR"/>
    <property type="match status" value="1"/>
</dbReference>
<keyword evidence="6" id="KW-0539">Nucleus</keyword>
<feature type="compositionally biased region" description="Polar residues" evidence="8">
    <location>
        <begin position="180"/>
        <end position="189"/>
    </location>
</feature>
<dbReference type="AlphaFoldDB" id="A0A0N1P023"/>
<keyword evidence="3" id="KW-0677">Repeat</keyword>
<evidence type="ECO:0000256" key="7">
    <source>
        <dbReference type="PROSITE-ProRule" id="PRU00042"/>
    </source>
</evidence>
<dbReference type="InterPro" id="IPR051059">
    <property type="entry name" value="VerF-like"/>
</dbReference>
<dbReference type="GO" id="GO:0006351">
    <property type="term" value="P:DNA-templated transcription"/>
    <property type="evidence" value="ECO:0007669"/>
    <property type="project" value="InterPro"/>
</dbReference>
<evidence type="ECO:0000256" key="5">
    <source>
        <dbReference type="ARBA" id="ARBA00022833"/>
    </source>
</evidence>
<feature type="compositionally biased region" description="Basic and acidic residues" evidence="8">
    <location>
        <begin position="1110"/>
        <end position="1120"/>
    </location>
</feature>
<dbReference type="STRING" id="1664694.A0A0N1P023"/>
<dbReference type="VEuPathDB" id="FungiDB:AB675_12084"/>
<keyword evidence="4 7" id="KW-0863">Zinc-finger</keyword>
<dbReference type="PROSITE" id="PS00028">
    <property type="entry name" value="ZINC_FINGER_C2H2_1"/>
    <property type="match status" value="2"/>
</dbReference>
<feature type="region of interest" description="Disordered" evidence="8">
    <location>
        <begin position="1"/>
        <end position="47"/>
    </location>
</feature>
<feature type="compositionally biased region" description="Polar residues" evidence="8">
    <location>
        <begin position="420"/>
        <end position="438"/>
    </location>
</feature>
<evidence type="ECO:0000256" key="6">
    <source>
        <dbReference type="ARBA" id="ARBA00023242"/>
    </source>
</evidence>
<dbReference type="Pfam" id="PF04082">
    <property type="entry name" value="Fungal_trans"/>
    <property type="match status" value="1"/>
</dbReference>
<protein>
    <submittedName>
        <fullName evidence="10">Zinc finger protein</fullName>
    </submittedName>
</protein>
<evidence type="ECO:0000313" key="10">
    <source>
        <dbReference type="EMBL" id="KPI38323.1"/>
    </source>
</evidence>
<dbReference type="GO" id="GO:0000785">
    <property type="term" value="C:chromatin"/>
    <property type="evidence" value="ECO:0007669"/>
    <property type="project" value="TreeGrafter"/>
</dbReference>
<reference evidence="10 11" key="1">
    <citation type="submission" date="2015-06" db="EMBL/GenBank/DDBJ databases">
        <title>Draft genome of the ant-associated black yeast Phialophora attae CBS 131958.</title>
        <authorList>
            <person name="Moreno L.F."/>
            <person name="Stielow B.J."/>
            <person name="de Hoog S."/>
            <person name="Vicente V.A."/>
            <person name="Weiss V.A."/>
            <person name="de Vries M."/>
            <person name="Cruz L.M."/>
            <person name="Souza E.M."/>
        </authorList>
    </citation>
    <scope>NUCLEOTIDE SEQUENCE [LARGE SCALE GENOMIC DNA]</scope>
    <source>
        <strain evidence="10 11">CBS 131958</strain>
    </source>
</reference>
<evidence type="ECO:0000256" key="1">
    <source>
        <dbReference type="ARBA" id="ARBA00004123"/>
    </source>
</evidence>
<name>A0A0N1P023_9EURO</name>
<dbReference type="OrthoDB" id="427030at2759"/>
<comment type="caution">
    <text evidence="10">The sequence shown here is derived from an EMBL/GenBank/DDBJ whole genome shotgun (WGS) entry which is preliminary data.</text>
</comment>
<feature type="region of interest" description="Disordered" evidence="8">
    <location>
        <begin position="117"/>
        <end position="248"/>
    </location>
</feature>
<feature type="region of interest" description="Disordered" evidence="8">
    <location>
        <begin position="415"/>
        <end position="438"/>
    </location>
</feature>
<feature type="compositionally biased region" description="Low complexity" evidence="8">
    <location>
        <begin position="269"/>
        <end position="280"/>
    </location>
</feature>
<evidence type="ECO:0000256" key="8">
    <source>
        <dbReference type="SAM" id="MobiDB-lite"/>
    </source>
</evidence>
<feature type="compositionally biased region" description="Polar residues" evidence="8">
    <location>
        <begin position="281"/>
        <end position="290"/>
    </location>
</feature>
<feature type="domain" description="C2H2-type" evidence="9">
    <location>
        <begin position="80"/>
        <end position="109"/>
    </location>
</feature>
<feature type="compositionally biased region" description="Polar residues" evidence="8">
    <location>
        <begin position="156"/>
        <end position="166"/>
    </location>
</feature>